<protein>
    <recommendedName>
        <fullName evidence="3">Lipoprotein</fullName>
    </recommendedName>
</protein>
<dbReference type="EMBL" id="JAGISH010000002">
    <property type="protein sequence ID" value="MBP0481952.1"/>
    <property type="molecule type" value="Genomic_DNA"/>
</dbReference>
<dbReference type="Proteomes" id="UP000675940">
    <property type="component" value="Unassembled WGS sequence"/>
</dbReference>
<comment type="caution">
    <text evidence="1">The sequence shown here is derived from an EMBL/GenBank/DDBJ whole genome shotgun (WGS) entry which is preliminary data.</text>
</comment>
<dbReference type="PROSITE" id="PS51257">
    <property type="entry name" value="PROKAR_LIPOPROTEIN"/>
    <property type="match status" value="1"/>
</dbReference>
<proteinExistence type="predicted"/>
<evidence type="ECO:0008006" key="3">
    <source>
        <dbReference type="Google" id="ProtNLM"/>
    </source>
</evidence>
<evidence type="ECO:0000313" key="1">
    <source>
        <dbReference type="EMBL" id="MBP0481952.1"/>
    </source>
</evidence>
<sequence>MPRLTTADFAKMGLLLVLVAMLAGCGLGKGVRREQAQTFDGQTFRGTAKPVGDDRTQFVASVSQPGKSIDGAIKAAAYQGTKYCIRTYGTSDIDWSVGPDTPKDQLTITSDALMLTGQCRDR</sequence>
<gene>
    <name evidence="1" type="ORF">J5474_05520</name>
</gene>
<evidence type="ECO:0000313" key="2">
    <source>
        <dbReference type="Proteomes" id="UP000675940"/>
    </source>
</evidence>
<keyword evidence="2" id="KW-1185">Reference proteome</keyword>
<dbReference type="AlphaFoldDB" id="A0A940S0E7"/>
<name>A0A940S0E7_9RHOB</name>
<reference evidence="1" key="1">
    <citation type="submission" date="2021-03" db="EMBL/GenBank/DDBJ databases">
        <title>Sagittula salina sp. nov. strain M10.9X isolated from the marine waste.</title>
        <authorList>
            <person name="Satari L."/>
            <person name="Molina-Menor E."/>
            <person name="Vidal-Verdu A."/>
            <person name="Pascual J."/>
            <person name="Pereto J."/>
            <person name="Porcar M."/>
        </authorList>
    </citation>
    <scope>NUCLEOTIDE SEQUENCE</scope>
    <source>
        <strain evidence="1">M10.9X</strain>
    </source>
</reference>
<accession>A0A940S0E7</accession>
<organism evidence="1 2">
    <name type="scientific">Sagittula salina</name>
    <dbReference type="NCBI Taxonomy" id="2820268"/>
    <lineage>
        <taxon>Bacteria</taxon>
        <taxon>Pseudomonadati</taxon>
        <taxon>Pseudomonadota</taxon>
        <taxon>Alphaproteobacteria</taxon>
        <taxon>Rhodobacterales</taxon>
        <taxon>Roseobacteraceae</taxon>
        <taxon>Sagittula</taxon>
    </lineage>
</organism>